<feature type="chain" id="PRO_5044796825" evidence="1">
    <location>
        <begin position="22"/>
        <end position="110"/>
    </location>
</feature>
<accession>A0ABD0LL25</accession>
<comment type="caution">
    <text evidence="2">The sequence shown here is derived from an EMBL/GenBank/DDBJ whole genome shotgun (WGS) entry which is preliminary data.</text>
</comment>
<dbReference type="Proteomes" id="UP001519460">
    <property type="component" value="Unassembled WGS sequence"/>
</dbReference>
<dbReference type="AlphaFoldDB" id="A0ABD0LL25"/>
<feature type="non-terminal residue" evidence="2">
    <location>
        <position position="110"/>
    </location>
</feature>
<organism evidence="2 3">
    <name type="scientific">Batillaria attramentaria</name>
    <dbReference type="NCBI Taxonomy" id="370345"/>
    <lineage>
        <taxon>Eukaryota</taxon>
        <taxon>Metazoa</taxon>
        <taxon>Spiralia</taxon>
        <taxon>Lophotrochozoa</taxon>
        <taxon>Mollusca</taxon>
        <taxon>Gastropoda</taxon>
        <taxon>Caenogastropoda</taxon>
        <taxon>Sorbeoconcha</taxon>
        <taxon>Cerithioidea</taxon>
        <taxon>Batillariidae</taxon>
        <taxon>Batillaria</taxon>
    </lineage>
</organism>
<evidence type="ECO:0000313" key="3">
    <source>
        <dbReference type="Proteomes" id="UP001519460"/>
    </source>
</evidence>
<name>A0ABD0LL25_9CAEN</name>
<dbReference type="SUPFAM" id="SSF50723">
    <property type="entry name" value="Core binding factor beta, CBF"/>
    <property type="match status" value="1"/>
</dbReference>
<keyword evidence="3" id="KW-1185">Reference proteome</keyword>
<dbReference type="InterPro" id="IPR036552">
    <property type="entry name" value="CBF_bsu_sf"/>
</dbReference>
<evidence type="ECO:0000313" key="2">
    <source>
        <dbReference type="EMBL" id="KAK7500237.1"/>
    </source>
</evidence>
<gene>
    <name evidence="2" type="ORF">BaRGS_00008460</name>
</gene>
<reference evidence="2 3" key="1">
    <citation type="journal article" date="2023" name="Sci. Data">
        <title>Genome assembly of the Korean intertidal mud-creeper Batillaria attramentaria.</title>
        <authorList>
            <person name="Patra A.K."/>
            <person name="Ho P.T."/>
            <person name="Jun S."/>
            <person name="Lee S.J."/>
            <person name="Kim Y."/>
            <person name="Won Y.J."/>
        </authorList>
    </citation>
    <scope>NUCLEOTIDE SEQUENCE [LARGE SCALE GENOMIC DNA]</scope>
    <source>
        <strain evidence="2">Wonlab-2016</strain>
    </source>
</reference>
<keyword evidence="1" id="KW-0732">Signal</keyword>
<sequence length="110" mass="12248">APYSSACTRLALASFLVATNSVLPVFLPRSRMSRLTTAISPKITCAASRRPCAACFHFRHKEINDPKNPKAFVPTGTNLQLHFSANAWSDRAEDRVPTREFVNFDREPGK</sequence>
<protein>
    <submittedName>
        <fullName evidence="2">Uncharacterized protein</fullName>
    </submittedName>
</protein>
<dbReference type="EMBL" id="JACVVK020000038">
    <property type="protein sequence ID" value="KAK7500237.1"/>
    <property type="molecule type" value="Genomic_DNA"/>
</dbReference>
<feature type="non-terminal residue" evidence="2">
    <location>
        <position position="1"/>
    </location>
</feature>
<feature type="signal peptide" evidence="1">
    <location>
        <begin position="1"/>
        <end position="21"/>
    </location>
</feature>
<proteinExistence type="predicted"/>
<dbReference type="InterPro" id="IPR003417">
    <property type="entry name" value="CBF_beta"/>
</dbReference>
<dbReference type="Pfam" id="PF02312">
    <property type="entry name" value="CBF_beta"/>
    <property type="match status" value="1"/>
</dbReference>
<evidence type="ECO:0000256" key="1">
    <source>
        <dbReference type="SAM" id="SignalP"/>
    </source>
</evidence>
<dbReference type="Gene3D" id="2.40.250.10">
    <property type="entry name" value="Core binding factor, beta subunit"/>
    <property type="match status" value="1"/>
</dbReference>